<dbReference type="AlphaFoldDB" id="A0A4U6XMH1"/>
<accession>A0A4U6XMH1</accession>
<evidence type="ECO:0000313" key="2">
    <source>
        <dbReference type="Proteomes" id="UP000310108"/>
    </source>
</evidence>
<name>A0A4U6XMH1_9PEZI</name>
<organism evidence="1 2">
    <name type="scientific">Colletotrichum tanaceti</name>
    <dbReference type="NCBI Taxonomy" id="1306861"/>
    <lineage>
        <taxon>Eukaryota</taxon>
        <taxon>Fungi</taxon>
        <taxon>Dikarya</taxon>
        <taxon>Ascomycota</taxon>
        <taxon>Pezizomycotina</taxon>
        <taxon>Sordariomycetes</taxon>
        <taxon>Hypocreomycetidae</taxon>
        <taxon>Glomerellales</taxon>
        <taxon>Glomerellaceae</taxon>
        <taxon>Colletotrichum</taxon>
        <taxon>Colletotrichum destructivum species complex</taxon>
    </lineage>
</organism>
<keyword evidence="2" id="KW-1185">Reference proteome</keyword>
<sequence>METAVANPGPSPSAGMIFMSLGRGAFFACLRSSPLITSKRSAMLLLLLLLLLLGNDPYQGLR</sequence>
<proteinExistence type="predicted"/>
<protein>
    <submittedName>
        <fullName evidence="1">Uncharacterized protein</fullName>
    </submittedName>
</protein>
<gene>
    <name evidence="1" type="ORF">CTA1_11299</name>
</gene>
<dbReference type="EMBL" id="PJEX01000056">
    <property type="protein sequence ID" value="TKW56862.1"/>
    <property type="molecule type" value="Genomic_DNA"/>
</dbReference>
<reference evidence="1 2" key="1">
    <citation type="journal article" date="2019" name="PLoS ONE">
        <title>Comparative genome analysis indicates high evolutionary potential of pathogenicity genes in Colletotrichum tanaceti.</title>
        <authorList>
            <person name="Lelwala R.V."/>
            <person name="Korhonen P.K."/>
            <person name="Young N.D."/>
            <person name="Scott J.B."/>
            <person name="Ades P.A."/>
            <person name="Gasser R.B."/>
            <person name="Taylor P.W.J."/>
        </authorList>
    </citation>
    <scope>NUCLEOTIDE SEQUENCE [LARGE SCALE GENOMIC DNA]</scope>
    <source>
        <strain evidence="1">BRIP57314</strain>
    </source>
</reference>
<evidence type="ECO:0000313" key="1">
    <source>
        <dbReference type="EMBL" id="TKW56862.1"/>
    </source>
</evidence>
<dbReference type="Proteomes" id="UP000310108">
    <property type="component" value="Unassembled WGS sequence"/>
</dbReference>
<comment type="caution">
    <text evidence="1">The sequence shown here is derived from an EMBL/GenBank/DDBJ whole genome shotgun (WGS) entry which is preliminary data.</text>
</comment>